<keyword evidence="6 11" id="KW-0812">Transmembrane</keyword>
<dbReference type="EMBL" id="VXJS01000001">
    <property type="protein sequence ID" value="KAA8681422.1"/>
    <property type="molecule type" value="Genomic_DNA"/>
</dbReference>
<keyword evidence="15" id="KW-1185">Reference proteome</keyword>
<accession>A0A5M9P5Y1</accession>
<dbReference type="SUPFAM" id="SSF47384">
    <property type="entry name" value="Homodimeric domain of signal transducing histidine kinase"/>
    <property type="match status" value="1"/>
</dbReference>
<dbReference type="SMART" id="SM00388">
    <property type="entry name" value="HisKA"/>
    <property type="match status" value="1"/>
</dbReference>
<comment type="caution">
    <text evidence="14">The sequence shown here is derived from an EMBL/GenBank/DDBJ whole genome shotgun (WGS) entry which is preliminary data.</text>
</comment>
<dbReference type="InterPro" id="IPR003661">
    <property type="entry name" value="HisK_dim/P_dom"/>
</dbReference>
<organism evidence="14 15">
    <name type="scientific">Vibrio gigantis</name>
    <dbReference type="NCBI Taxonomy" id="296199"/>
    <lineage>
        <taxon>Bacteria</taxon>
        <taxon>Pseudomonadati</taxon>
        <taxon>Pseudomonadota</taxon>
        <taxon>Gammaproteobacteria</taxon>
        <taxon>Vibrionales</taxon>
        <taxon>Vibrionaceae</taxon>
        <taxon>Vibrio</taxon>
    </lineage>
</organism>
<dbReference type="PANTHER" id="PTHR45436:SF8">
    <property type="entry name" value="HISTIDINE KINASE"/>
    <property type="match status" value="1"/>
</dbReference>
<evidence type="ECO:0000313" key="14">
    <source>
        <dbReference type="EMBL" id="KAA8681422.1"/>
    </source>
</evidence>
<name>A0A5M9P5Y1_9VIBR</name>
<comment type="subcellular location">
    <subcellularLocation>
        <location evidence="2">Membrane</location>
    </subcellularLocation>
</comment>
<dbReference type="InterPro" id="IPR005467">
    <property type="entry name" value="His_kinase_dom"/>
</dbReference>
<dbReference type="OrthoDB" id="9804645at2"/>
<dbReference type="PROSITE" id="PS50109">
    <property type="entry name" value="HIS_KIN"/>
    <property type="match status" value="1"/>
</dbReference>
<sequence length="430" mass="48305">MSFVDDYSLTRSSVFKTLVGLFVLVTVINVIVIRQVYKNSDAFHREQLVKQLQDESSEFSYVAQQSKADVEKLLAAKRTSNTQFYYHLTERAAPSTATSTYPVAKYTLSETTDILVGDSHRLVIGIDPKAVEEYRNTLIPIVFSGIVLPIAVMLIAALFFTVLISKRLERVNQAMNRVLCGEREVKIAVSKQDDEFDILAIHLNFMIEQMAKNEESLKSLTVGMAHDMRTPMARLKLRLEEVLSDSNLTAEHQEQFSACHDELELILSLFNSMLEIAKLNSGQMAIATERVDLGKIAQDAIEFVSPLAEMKQQKLTFRQDQACEVVGDKSLLFRAVFNLVENAVKYTPDKGEIDVVIDLFGVSVSDNGIGISDSDKVNVCRPMYRADKSRTEFGNGLGLSLVDAVVKRHHAHLIMRDNNPGLRARLYFSR</sequence>
<evidence type="ECO:0000256" key="9">
    <source>
        <dbReference type="ARBA" id="ARBA00023012"/>
    </source>
</evidence>
<keyword evidence="4" id="KW-0597">Phosphoprotein</keyword>
<feature type="domain" description="HAMP" evidence="13">
    <location>
        <begin position="162"/>
        <end position="215"/>
    </location>
</feature>
<protein>
    <recommendedName>
        <fullName evidence="3">histidine kinase</fullName>
        <ecNumber evidence="3">2.7.13.3</ecNumber>
    </recommendedName>
</protein>
<dbReference type="Proteomes" id="UP000322521">
    <property type="component" value="Unassembled WGS sequence"/>
</dbReference>
<evidence type="ECO:0000256" key="4">
    <source>
        <dbReference type="ARBA" id="ARBA00022553"/>
    </source>
</evidence>
<dbReference type="PRINTS" id="PR00344">
    <property type="entry name" value="BCTRLSENSOR"/>
</dbReference>
<keyword evidence="8 11" id="KW-1133">Transmembrane helix</keyword>
<evidence type="ECO:0000256" key="3">
    <source>
        <dbReference type="ARBA" id="ARBA00012438"/>
    </source>
</evidence>
<dbReference type="GO" id="GO:0000155">
    <property type="term" value="F:phosphorelay sensor kinase activity"/>
    <property type="evidence" value="ECO:0007669"/>
    <property type="project" value="InterPro"/>
</dbReference>
<dbReference type="SUPFAM" id="SSF55874">
    <property type="entry name" value="ATPase domain of HSP90 chaperone/DNA topoisomerase II/histidine kinase"/>
    <property type="match status" value="1"/>
</dbReference>
<dbReference type="SUPFAM" id="SSF158472">
    <property type="entry name" value="HAMP domain-like"/>
    <property type="match status" value="1"/>
</dbReference>
<feature type="transmembrane region" description="Helical" evidence="11">
    <location>
        <begin position="18"/>
        <end position="37"/>
    </location>
</feature>
<evidence type="ECO:0000256" key="11">
    <source>
        <dbReference type="SAM" id="Phobius"/>
    </source>
</evidence>
<evidence type="ECO:0000256" key="7">
    <source>
        <dbReference type="ARBA" id="ARBA00022777"/>
    </source>
</evidence>
<proteinExistence type="predicted"/>
<keyword evidence="9" id="KW-0902">Two-component regulatory system</keyword>
<dbReference type="RefSeq" id="WP_086714615.1">
    <property type="nucleotide sequence ID" value="NZ_AP025493.1"/>
</dbReference>
<dbReference type="CDD" id="cd00082">
    <property type="entry name" value="HisKA"/>
    <property type="match status" value="1"/>
</dbReference>
<dbReference type="Pfam" id="PF00512">
    <property type="entry name" value="HisKA"/>
    <property type="match status" value="1"/>
</dbReference>
<dbReference type="AlphaFoldDB" id="A0A5M9P5Y1"/>
<dbReference type="InterPro" id="IPR003594">
    <property type="entry name" value="HATPase_dom"/>
</dbReference>
<dbReference type="PROSITE" id="PS50885">
    <property type="entry name" value="HAMP"/>
    <property type="match status" value="1"/>
</dbReference>
<dbReference type="Pfam" id="PF02518">
    <property type="entry name" value="HATPase_c"/>
    <property type="match status" value="1"/>
</dbReference>
<dbReference type="SMART" id="SM00387">
    <property type="entry name" value="HATPase_c"/>
    <property type="match status" value="1"/>
</dbReference>
<evidence type="ECO:0000259" key="13">
    <source>
        <dbReference type="PROSITE" id="PS50885"/>
    </source>
</evidence>
<reference evidence="14 15" key="1">
    <citation type="submission" date="2019-09" db="EMBL/GenBank/DDBJ databases">
        <title>Draft genome sequence of various Type strains from the CCUG.</title>
        <authorList>
            <person name="Pineiro-Iglesias B."/>
            <person name="Tunovic T."/>
            <person name="Unosson C."/>
            <person name="Inganas E."/>
            <person name="Ohlen M."/>
            <person name="Cardew S."/>
            <person name="Jensie-Markopoulos S."/>
            <person name="Salva-Serra F."/>
            <person name="Jaen-Luchoro D."/>
            <person name="Karlsson R."/>
            <person name="Svensson-Stadler L."/>
            <person name="Chun J."/>
            <person name="Moore E."/>
        </authorList>
    </citation>
    <scope>NUCLEOTIDE SEQUENCE [LARGE SCALE GENOMIC DNA]</scope>
    <source>
        <strain evidence="14 15">CCUG 56969T</strain>
    </source>
</reference>
<keyword evidence="5" id="KW-0808">Transferase</keyword>
<dbReference type="Gene3D" id="1.10.287.130">
    <property type="match status" value="1"/>
</dbReference>
<dbReference type="InterPro" id="IPR036890">
    <property type="entry name" value="HATPase_C_sf"/>
</dbReference>
<dbReference type="Gene3D" id="3.30.565.10">
    <property type="entry name" value="Histidine kinase-like ATPase, C-terminal domain"/>
    <property type="match status" value="1"/>
</dbReference>
<evidence type="ECO:0000256" key="10">
    <source>
        <dbReference type="ARBA" id="ARBA00023136"/>
    </source>
</evidence>
<evidence type="ECO:0000256" key="1">
    <source>
        <dbReference type="ARBA" id="ARBA00000085"/>
    </source>
</evidence>
<dbReference type="InterPro" id="IPR050428">
    <property type="entry name" value="TCS_sensor_his_kinase"/>
</dbReference>
<evidence type="ECO:0000313" key="15">
    <source>
        <dbReference type="Proteomes" id="UP000322521"/>
    </source>
</evidence>
<gene>
    <name evidence="14" type="ORF">F4W18_02395</name>
</gene>
<dbReference type="InterPro" id="IPR003660">
    <property type="entry name" value="HAMP_dom"/>
</dbReference>
<evidence type="ECO:0000259" key="12">
    <source>
        <dbReference type="PROSITE" id="PS50109"/>
    </source>
</evidence>
<dbReference type="Gene3D" id="6.10.340.10">
    <property type="match status" value="1"/>
</dbReference>
<evidence type="ECO:0000256" key="2">
    <source>
        <dbReference type="ARBA" id="ARBA00004370"/>
    </source>
</evidence>
<dbReference type="PANTHER" id="PTHR45436">
    <property type="entry name" value="SENSOR HISTIDINE KINASE YKOH"/>
    <property type="match status" value="1"/>
</dbReference>
<dbReference type="EC" id="2.7.13.3" evidence="3"/>
<dbReference type="InterPro" id="IPR004358">
    <property type="entry name" value="Sig_transdc_His_kin-like_C"/>
</dbReference>
<feature type="transmembrane region" description="Helical" evidence="11">
    <location>
        <begin position="138"/>
        <end position="164"/>
    </location>
</feature>
<evidence type="ECO:0000256" key="8">
    <source>
        <dbReference type="ARBA" id="ARBA00022989"/>
    </source>
</evidence>
<comment type="catalytic activity">
    <reaction evidence="1">
        <text>ATP + protein L-histidine = ADP + protein N-phospho-L-histidine.</text>
        <dbReference type="EC" id="2.7.13.3"/>
    </reaction>
</comment>
<feature type="domain" description="Histidine kinase" evidence="12">
    <location>
        <begin position="223"/>
        <end position="430"/>
    </location>
</feature>
<dbReference type="InterPro" id="IPR036097">
    <property type="entry name" value="HisK_dim/P_sf"/>
</dbReference>
<keyword evidence="10 11" id="KW-0472">Membrane</keyword>
<evidence type="ECO:0000256" key="6">
    <source>
        <dbReference type="ARBA" id="ARBA00022692"/>
    </source>
</evidence>
<keyword evidence="7 14" id="KW-0418">Kinase</keyword>
<dbReference type="GO" id="GO:0005886">
    <property type="term" value="C:plasma membrane"/>
    <property type="evidence" value="ECO:0007669"/>
    <property type="project" value="TreeGrafter"/>
</dbReference>
<evidence type="ECO:0000256" key="5">
    <source>
        <dbReference type="ARBA" id="ARBA00022679"/>
    </source>
</evidence>